<dbReference type="AlphaFoldDB" id="A0AAE3UCZ1"/>
<proteinExistence type="predicted"/>
<keyword evidence="1" id="KW-0472">Membrane</keyword>
<feature type="transmembrane region" description="Helical" evidence="1">
    <location>
        <begin position="24"/>
        <end position="42"/>
    </location>
</feature>
<organism evidence="2 3">
    <name type="scientific">Xanthocytophaga agilis</name>
    <dbReference type="NCBI Taxonomy" id="3048010"/>
    <lineage>
        <taxon>Bacteria</taxon>
        <taxon>Pseudomonadati</taxon>
        <taxon>Bacteroidota</taxon>
        <taxon>Cytophagia</taxon>
        <taxon>Cytophagales</taxon>
        <taxon>Rhodocytophagaceae</taxon>
        <taxon>Xanthocytophaga</taxon>
    </lineage>
</organism>
<keyword evidence="3" id="KW-1185">Reference proteome</keyword>
<dbReference type="EMBL" id="JASJOU010000002">
    <property type="protein sequence ID" value="MDJ1500640.1"/>
    <property type="molecule type" value="Genomic_DNA"/>
</dbReference>
<reference evidence="2" key="1">
    <citation type="submission" date="2023-05" db="EMBL/GenBank/DDBJ databases">
        <authorList>
            <person name="Zhang X."/>
        </authorList>
    </citation>
    <scope>NUCLEOTIDE SEQUENCE</scope>
    <source>
        <strain evidence="2">BD1B2-1</strain>
    </source>
</reference>
<dbReference type="Proteomes" id="UP001232063">
    <property type="component" value="Unassembled WGS sequence"/>
</dbReference>
<keyword evidence="1" id="KW-1133">Transmembrane helix</keyword>
<sequence length="96" mass="11194">MKRFFVWLSSSFSGNDNKSSSRKLTAFGVVILYYICSIWFFLKASNEYYMMLVIFGQAVFICLLFGIVTMQQIIQFKSCSIIDLKDNSEEEVKKKE</sequence>
<accession>A0AAE3UCZ1</accession>
<gene>
    <name evidence="2" type="ORF">QNI22_08285</name>
</gene>
<keyword evidence="1" id="KW-0812">Transmembrane</keyword>
<dbReference type="RefSeq" id="WP_314510163.1">
    <property type="nucleotide sequence ID" value="NZ_JASJOU010000002.1"/>
</dbReference>
<evidence type="ECO:0000313" key="3">
    <source>
        <dbReference type="Proteomes" id="UP001232063"/>
    </source>
</evidence>
<evidence type="ECO:0000256" key="1">
    <source>
        <dbReference type="SAM" id="Phobius"/>
    </source>
</evidence>
<protein>
    <submittedName>
        <fullName evidence="2">Uncharacterized protein</fullName>
    </submittedName>
</protein>
<comment type="caution">
    <text evidence="2">The sequence shown here is derived from an EMBL/GenBank/DDBJ whole genome shotgun (WGS) entry which is preliminary data.</text>
</comment>
<evidence type="ECO:0000313" key="2">
    <source>
        <dbReference type="EMBL" id="MDJ1500640.1"/>
    </source>
</evidence>
<name>A0AAE3UCZ1_9BACT</name>
<feature type="transmembrane region" description="Helical" evidence="1">
    <location>
        <begin position="48"/>
        <end position="68"/>
    </location>
</feature>